<comment type="catalytic activity">
    <reaction evidence="5 6">
        <text>alpha-maltose 1-phosphate + [(1-&gt;4)-alpha-D-glucosyl](n) = [(1-&gt;4)-alpha-D-glucosyl](n+2) + phosphate</text>
        <dbReference type="Rhea" id="RHEA:42692"/>
        <dbReference type="Rhea" id="RHEA-COMP:9584"/>
        <dbReference type="Rhea" id="RHEA-COMP:10183"/>
        <dbReference type="ChEBI" id="CHEBI:15444"/>
        <dbReference type="ChEBI" id="CHEBI:43474"/>
        <dbReference type="ChEBI" id="CHEBI:63576"/>
        <dbReference type="EC" id="2.4.99.16"/>
    </reaction>
</comment>
<keyword evidence="4 6" id="KW-0119">Carbohydrate metabolism</keyword>
<evidence type="ECO:0000256" key="2">
    <source>
        <dbReference type="ARBA" id="ARBA00022676"/>
    </source>
</evidence>
<dbReference type="InterPro" id="IPR049171">
    <property type="entry name" value="GLGE_C"/>
</dbReference>
<dbReference type="Gene3D" id="2.60.40.10">
    <property type="entry name" value="Immunoglobulins"/>
    <property type="match status" value="1"/>
</dbReference>
<feature type="active site" description="Proton donor" evidence="6">
    <location>
        <position position="843"/>
    </location>
</feature>
<dbReference type="CDD" id="cd11344">
    <property type="entry name" value="AmyAc_GlgE_like"/>
    <property type="match status" value="1"/>
</dbReference>
<dbReference type="Gene3D" id="3.20.20.80">
    <property type="entry name" value="Glycosidases"/>
    <property type="match status" value="2"/>
</dbReference>
<dbReference type="Pfam" id="PF00128">
    <property type="entry name" value="Alpha-amylase"/>
    <property type="match status" value="1"/>
</dbReference>
<dbReference type="SMART" id="SM00642">
    <property type="entry name" value="Aamy"/>
    <property type="match status" value="1"/>
</dbReference>
<dbReference type="InterPro" id="IPR017853">
    <property type="entry name" value="GH"/>
</dbReference>
<evidence type="ECO:0000256" key="7">
    <source>
        <dbReference type="SAM" id="MobiDB-lite"/>
    </source>
</evidence>
<feature type="site" description="Transition state stabilizer" evidence="6">
    <location>
        <position position="901"/>
    </location>
</feature>
<keyword evidence="2 6" id="KW-0328">Glycosyltransferase</keyword>
<reference evidence="9 10" key="1">
    <citation type="submission" date="2017-06" db="EMBL/GenBank/DDBJ databases">
        <authorList>
            <person name="Kim H.J."/>
            <person name="Triplett B.A."/>
        </authorList>
    </citation>
    <scope>NUCLEOTIDE SEQUENCE [LARGE SCALE GENOMIC DNA]</scope>
    <source>
        <strain evidence="9 10">U15</strain>
    </source>
</reference>
<evidence type="ECO:0000256" key="6">
    <source>
        <dbReference type="HAMAP-Rule" id="MF_02124"/>
    </source>
</evidence>
<keyword evidence="10" id="KW-1185">Reference proteome</keyword>
<dbReference type="EC" id="2.4.99.16" evidence="6"/>
<dbReference type="GO" id="GO:0016758">
    <property type="term" value="F:hexosyltransferase activity"/>
    <property type="evidence" value="ECO:0007669"/>
    <property type="project" value="UniProtKB-UniRule"/>
</dbReference>
<feature type="binding site" evidence="6">
    <location>
        <position position="742"/>
    </location>
    <ligand>
        <name>alpha-maltose 1-phosphate</name>
        <dbReference type="ChEBI" id="CHEBI:63576"/>
    </ligand>
</feature>
<dbReference type="InterPro" id="IPR013780">
    <property type="entry name" value="Glyco_hydro_b"/>
</dbReference>
<dbReference type="SUPFAM" id="SSF51445">
    <property type="entry name" value="(Trans)glycosidases"/>
    <property type="match status" value="2"/>
</dbReference>
<feature type="region of interest" description="Disordered" evidence="7">
    <location>
        <begin position="679"/>
        <end position="706"/>
    </location>
</feature>
<evidence type="ECO:0000256" key="1">
    <source>
        <dbReference type="ARBA" id="ARBA00011738"/>
    </source>
</evidence>
<name>A0A239FBG3_9BURK</name>
<proteinExistence type="inferred from homology"/>
<dbReference type="InterPro" id="IPR021828">
    <property type="entry name" value="GlgE_dom_N/S"/>
</dbReference>
<feature type="binding site" evidence="6">
    <location>
        <position position="815"/>
    </location>
    <ligand>
        <name>alpha-maltose 1-phosphate</name>
        <dbReference type="ChEBI" id="CHEBI:63576"/>
    </ligand>
</feature>
<evidence type="ECO:0000256" key="4">
    <source>
        <dbReference type="ARBA" id="ARBA00023277"/>
    </source>
</evidence>
<gene>
    <name evidence="6" type="primary">glgE</name>
    <name evidence="9" type="ORF">SAMN06265795_103279</name>
</gene>
<dbReference type="GO" id="GO:0030979">
    <property type="term" value="P:alpha-glucan biosynthetic process"/>
    <property type="evidence" value="ECO:0007669"/>
    <property type="project" value="UniProtKB-UniRule"/>
</dbReference>
<dbReference type="Pfam" id="PF11896">
    <property type="entry name" value="GlgE_dom_N_S"/>
    <property type="match status" value="1"/>
</dbReference>
<accession>A0A239FBG3</accession>
<comment type="function">
    <text evidence="6">Maltosyltransferase that uses maltose 1-phosphate (M1P) as the sugar donor to elongate linear or branched alpha-(1-&gt;4)-glucans. Is involved in a branched alpha-glucan biosynthetic pathway from trehalose, together with TreS, Mak and GlgB.</text>
</comment>
<protein>
    <recommendedName>
        <fullName evidence="6">Alpha-1,4-glucan:maltose-1-phosphate maltosyltransferase</fullName>
        <shortName evidence="6">GMPMT</shortName>
        <ecNumber evidence="6">2.4.99.16</ecNumber>
    </recommendedName>
    <alternativeName>
        <fullName evidence="6">(1-&gt;4)-alpha-D-glucan:maltose-1-phosphate alpha-D-maltosyltransferase</fullName>
    </alternativeName>
</protein>
<evidence type="ECO:0000313" key="10">
    <source>
        <dbReference type="Proteomes" id="UP000198284"/>
    </source>
</evidence>
<dbReference type="PANTHER" id="PTHR47786:SF2">
    <property type="entry name" value="GLYCOSYL HYDROLASE FAMILY 13 CATALYTIC DOMAIN-CONTAINING PROTEIN"/>
    <property type="match status" value="1"/>
</dbReference>
<dbReference type="Gene3D" id="2.60.40.1180">
    <property type="entry name" value="Golgi alpha-mannosidase II"/>
    <property type="match status" value="1"/>
</dbReference>
<dbReference type="HAMAP" id="MF_02124">
    <property type="entry name" value="GlgE"/>
    <property type="match status" value="1"/>
</dbReference>
<dbReference type="AlphaFoldDB" id="A0A239FBG3"/>
<feature type="binding site" evidence="6">
    <location>
        <position position="682"/>
    </location>
    <ligand>
        <name>alpha-maltose 1-phosphate</name>
        <dbReference type="ChEBI" id="CHEBI:63576"/>
    </ligand>
</feature>
<evidence type="ECO:0000259" key="8">
    <source>
        <dbReference type="SMART" id="SM00642"/>
    </source>
</evidence>
<dbReference type="RefSeq" id="WP_089398766.1">
    <property type="nucleotide sequence ID" value="NZ_FZOT01000003.1"/>
</dbReference>
<evidence type="ECO:0000256" key="3">
    <source>
        <dbReference type="ARBA" id="ARBA00022679"/>
    </source>
</evidence>
<evidence type="ECO:0000313" key="9">
    <source>
        <dbReference type="EMBL" id="SNS54157.1"/>
    </source>
</evidence>
<comment type="subunit">
    <text evidence="1 6">Homodimer.</text>
</comment>
<feature type="binding site" evidence="6">
    <location>
        <position position="777"/>
    </location>
    <ligand>
        <name>alpha-maltose 1-phosphate</name>
        <dbReference type="ChEBI" id="CHEBI:63576"/>
    </ligand>
</feature>
<organism evidence="9 10">
    <name type="scientific">Noviherbaspirillum humi</name>
    <dbReference type="NCBI Taxonomy" id="1688639"/>
    <lineage>
        <taxon>Bacteria</taxon>
        <taxon>Pseudomonadati</taxon>
        <taxon>Pseudomonadota</taxon>
        <taxon>Betaproteobacteria</taxon>
        <taxon>Burkholderiales</taxon>
        <taxon>Oxalobacteraceae</taxon>
        <taxon>Noviherbaspirillum</taxon>
    </lineage>
</organism>
<feature type="domain" description="Glycosyl hydrolase family 13 catalytic" evidence="8">
    <location>
        <begin position="634"/>
        <end position="979"/>
    </location>
</feature>
<feature type="active site" description="Nucleophile" evidence="6">
    <location>
        <position position="814"/>
    </location>
</feature>
<dbReference type="GO" id="GO:0004553">
    <property type="term" value="F:hydrolase activity, hydrolyzing O-glycosyl compounds"/>
    <property type="evidence" value="ECO:0007669"/>
    <property type="project" value="InterPro"/>
</dbReference>
<keyword evidence="3 6" id="KW-0808">Transferase</keyword>
<evidence type="ECO:0000256" key="5">
    <source>
        <dbReference type="ARBA" id="ARBA00048735"/>
    </source>
</evidence>
<dbReference type="InterPro" id="IPR013783">
    <property type="entry name" value="Ig-like_fold"/>
</dbReference>
<comment type="similarity">
    <text evidence="6">Belongs to the glycosyl hydrolase 13 family. GlgE subfamily.</text>
</comment>
<dbReference type="InterPro" id="IPR006047">
    <property type="entry name" value="GH13_cat_dom"/>
</dbReference>
<sequence length="1092" mass="122364">MATISFNPRIYYLRPQLFSSAEAIGQHLDRCKAMGFDHVLVPTPHEDVTGPSPGITDATLGDLARRCGERGLKLLADLDMASIGEDAAFLQSHLRWFNADNIYEPPDPRQPLSLRPVPALRFDEPEVVEQVSDYWGERLQGWVNAGVAGFRCLSVCGPPPASWRRLIGKLKAMNPDLAFLAWTPGCTPAHIEALAGCGFHATFSSAAWWDYRSPWLADEQQRLNRVAAPIAFPDSPDESVIARVIGYDDPEGRRRIHARALRLAAAIGSGILVPMGFEYGLSTSFAAMGLGEVPFDELARHASFDMSPEIAEANAMAERTAGLYRGGLLQQFSSTGASIAALLRHPAPESGRAGEALMILANADTQHACSVNESQLLQRTEGFVRQQPLWPAAEQMGHHAFELEPSELQMFEARRLAPIVIPPLRRGNAIAGAVKAPRVAIEAITPSVDGGQFPVKRTIGDTVNVEADVFVDGHDKLAVCLLWRAADESGWREVRMHPIGNDRWCAPLPLARIGRHFFTVEAWRDTFATYRDELEKKTNAGLNVALEVEEGRLMVEAAAAHAREKGLDAAAGLEEVCQLLKGRAEDSARIAALLSEPTLMLMRQADARPFAVRRDPPLRIDVERTAARFSSWYELFPRSQSGDPSRHGTFDDVIQRLPAIQAMGFDTLYFPPIHPIGRKHRKGRNNSLDAGPNDPGSPYAIGSEEGGHDAIHPQLGTLADFRRLRDEAARHGLELALDFAIQCSPDHPWLKDHPDWFAWRPDGTIRYAENPPKKYQDIVNVDFYARGAIPDLWIALRDVVLLWAKEGVRVFRVDNPHTKPLPFWEWMIAEVRARYPDTIFLSEAFTRPKMMYRLAKVGYSQSYTYFTWRHTKQEFIEYLTELTTTNVREYFRPHFFVNTPDINPYFLQQCGRPGYLIRAALATLLSGLWGMYSGFELCEGAAVPGKEEYLDSEKYEIRAWDWQRPGNIIEEITQLNRIRRDNPALQTHLGVRFLHCSSDRILYFMKATEPVDSCHRMGDNVVLGGINLDPFHAHEGAIEVPLWEFGLPDDGALEVEDLVGGGRSIWHGKFRQLRLDPFVSPYAIWRVRHKGA</sequence>
<dbReference type="EMBL" id="FZOT01000003">
    <property type="protein sequence ID" value="SNS54157.1"/>
    <property type="molecule type" value="Genomic_DNA"/>
</dbReference>
<feature type="binding site" evidence="6">
    <location>
        <begin position="954"/>
        <end position="955"/>
    </location>
    <ligand>
        <name>alpha-maltose 1-phosphate</name>
        <dbReference type="ChEBI" id="CHEBI:63576"/>
    </ligand>
</feature>
<dbReference type="OrthoDB" id="9805159at2"/>
<dbReference type="InterPro" id="IPR026585">
    <property type="entry name" value="GlgE"/>
</dbReference>
<dbReference type="Gene3D" id="1.20.58.80">
    <property type="entry name" value="Phosphotransferase system, lactose/cellobiose-type IIA subunit"/>
    <property type="match status" value="1"/>
</dbReference>
<dbReference type="Proteomes" id="UP000198284">
    <property type="component" value="Unassembled WGS sequence"/>
</dbReference>
<dbReference type="PANTHER" id="PTHR47786">
    <property type="entry name" value="ALPHA-1,4-GLUCAN:MALTOSE-1-PHOSPHATE MALTOSYLTRANSFERASE"/>
    <property type="match status" value="1"/>
</dbReference>
<dbReference type="Pfam" id="PF21702">
    <property type="entry name" value="GLGE_C"/>
    <property type="match status" value="1"/>
</dbReference>